<accession>F6DQ52</accession>
<protein>
    <submittedName>
        <fullName evidence="2">Uncharacterized protein</fullName>
    </submittedName>
</protein>
<dbReference type="STRING" id="696281.Desru_3796"/>
<proteinExistence type="predicted"/>
<dbReference type="KEGG" id="dru:Desru_3796"/>
<dbReference type="Proteomes" id="UP000009234">
    <property type="component" value="Chromosome"/>
</dbReference>
<dbReference type="HOGENOM" id="CLU_2681756_0_0_9"/>
<sequence length="74" mass="8390">MPKKAWLISFSLVLLFLALSILILVLADIQTKINYVGWVFTIMLIVSVLYSVMKPILVTKKIIDIARQGKKSKL</sequence>
<name>F6DQ52_DESRL</name>
<dbReference type="EMBL" id="CP002780">
    <property type="protein sequence ID" value="AEG61996.1"/>
    <property type="molecule type" value="Genomic_DNA"/>
</dbReference>
<feature type="transmembrane region" description="Helical" evidence="1">
    <location>
        <begin position="37"/>
        <end position="57"/>
    </location>
</feature>
<evidence type="ECO:0000256" key="1">
    <source>
        <dbReference type="SAM" id="Phobius"/>
    </source>
</evidence>
<organism evidence="2 3">
    <name type="scientific">Desulforamulus ruminis (strain ATCC 23193 / DSM 2154 / NCIMB 8452 / DL)</name>
    <name type="common">Desulfotomaculum ruminis</name>
    <dbReference type="NCBI Taxonomy" id="696281"/>
    <lineage>
        <taxon>Bacteria</taxon>
        <taxon>Bacillati</taxon>
        <taxon>Bacillota</taxon>
        <taxon>Clostridia</taxon>
        <taxon>Eubacteriales</taxon>
        <taxon>Peptococcaceae</taxon>
        <taxon>Desulforamulus</taxon>
    </lineage>
</organism>
<dbReference type="AlphaFoldDB" id="F6DQ52"/>
<keyword evidence="1" id="KW-0812">Transmembrane</keyword>
<evidence type="ECO:0000313" key="2">
    <source>
        <dbReference type="EMBL" id="AEG61996.1"/>
    </source>
</evidence>
<reference evidence="3" key="1">
    <citation type="submission" date="2011-05" db="EMBL/GenBank/DDBJ databases">
        <title>Complete sequence of Desulfotomaculum ruminis DSM 2154.</title>
        <authorList>
            <person name="Lucas S."/>
            <person name="Copeland A."/>
            <person name="Lapidus A."/>
            <person name="Cheng J.-F."/>
            <person name="Goodwin L."/>
            <person name="Pitluck S."/>
            <person name="Lu M."/>
            <person name="Detter J.C."/>
            <person name="Han C."/>
            <person name="Tapia R."/>
            <person name="Land M."/>
            <person name="Hauser L."/>
            <person name="Kyrpides N."/>
            <person name="Ivanova N."/>
            <person name="Mikhailova N."/>
            <person name="Pagani I."/>
            <person name="Stams A.J.M."/>
            <person name="Plugge C.M."/>
            <person name="Muyzer G."/>
            <person name="Kuever J."/>
            <person name="Parshina S.N."/>
            <person name="Ivanova A.E."/>
            <person name="Nazina T.N."/>
            <person name="Brambilla E."/>
            <person name="Spring S."/>
            <person name="Klenk H.-P."/>
            <person name="Woyke T."/>
        </authorList>
    </citation>
    <scope>NUCLEOTIDE SEQUENCE [LARGE SCALE GENOMIC DNA]</scope>
    <source>
        <strain evidence="3">ATCC 23193 / DSM 2154 / NCIB 8452 / DL</strain>
    </source>
</reference>
<dbReference type="RefSeq" id="WP_013843741.1">
    <property type="nucleotide sequence ID" value="NC_015589.1"/>
</dbReference>
<gene>
    <name evidence="2" type="ordered locus">Desru_3796</name>
</gene>
<keyword evidence="3" id="KW-1185">Reference proteome</keyword>
<keyword evidence="1" id="KW-0472">Membrane</keyword>
<reference evidence="2 3" key="2">
    <citation type="journal article" date="2012" name="Stand. Genomic Sci.">
        <title>Complete genome sequence of the sulfate-reducing firmicute Desulfotomaculum ruminis type strain (DL(T)).</title>
        <authorList>
            <person name="Spring S."/>
            <person name="Visser M."/>
            <person name="Lu M."/>
            <person name="Copeland A."/>
            <person name="Lapidus A."/>
            <person name="Lucas S."/>
            <person name="Cheng J.F."/>
            <person name="Han C."/>
            <person name="Tapia R."/>
            <person name="Goodwin L.A."/>
            <person name="Pitluck S."/>
            <person name="Ivanova N."/>
            <person name="Land M."/>
            <person name="Hauser L."/>
            <person name="Larimer F."/>
            <person name="Rohde M."/>
            <person name="Goker M."/>
            <person name="Detter J.C."/>
            <person name="Kyrpides N.C."/>
            <person name="Woyke T."/>
            <person name="Schaap P.J."/>
            <person name="Plugge C.M."/>
            <person name="Muyzer G."/>
            <person name="Kuever J."/>
            <person name="Pereira I.A."/>
            <person name="Parshina S.N."/>
            <person name="Bernier-Latmani R."/>
            <person name="Stams A.J."/>
            <person name="Klenk H.P."/>
        </authorList>
    </citation>
    <scope>NUCLEOTIDE SEQUENCE [LARGE SCALE GENOMIC DNA]</scope>
    <source>
        <strain evidence="3">ATCC 23193 / DSM 2154 / NCIB 8452 / DL</strain>
    </source>
</reference>
<keyword evidence="1" id="KW-1133">Transmembrane helix</keyword>
<evidence type="ECO:0000313" key="3">
    <source>
        <dbReference type="Proteomes" id="UP000009234"/>
    </source>
</evidence>